<dbReference type="PANTHER" id="PTHR11505">
    <property type="entry name" value="L1 TRANSPOSABLE ELEMENT-RELATED"/>
    <property type="match status" value="1"/>
</dbReference>
<proteinExistence type="predicted"/>
<reference evidence="2" key="1">
    <citation type="submission" date="2022-03" db="EMBL/GenBank/DDBJ databases">
        <authorList>
            <person name="Alioto T."/>
            <person name="Alioto T."/>
            <person name="Gomez Garrido J."/>
        </authorList>
    </citation>
    <scope>NUCLEOTIDE SEQUENCE</scope>
</reference>
<keyword evidence="1" id="KW-0175">Coiled coil</keyword>
<sequence>MLVAEVKGMLQSKIASVLTSMKSLEDRISSLEERDSRTGGPVPSAIQQHAAQITDMRLHIEDLDNRSRRHNIRVRGLREAPDQENLKATLTRLFNMILGHPPDARITMDRAHRVLRPCLRPPPDTPPRDIICRIKDYRLT</sequence>
<evidence type="ECO:0000313" key="3">
    <source>
        <dbReference type="Proteomes" id="UP001295444"/>
    </source>
</evidence>
<feature type="coiled-coil region" evidence="1">
    <location>
        <begin position="14"/>
        <end position="66"/>
    </location>
</feature>
<dbReference type="EMBL" id="OW240916">
    <property type="protein sequence ID" value="CAH2294030.1"/>
    <property type="molecule type" value="Genomic_DNA"/>
</dbReference>
<dbReference type="Proteomes" id="UP001295444">
    <property type="component" value="Chromosome 05"/>
</dbReference>
<protein>
    <submittedName>
        <fullName evidence="2">Uncharacterized protein</fullName>
    </submittedName>
</protein>
<dbReference type="Gene3D" id="3.30.70.1820">
    <property type="entry name" value="L1 transposable element, RRM domain"/>
    <property type="match status" value="1"/>
</dbReference>
<evidence type="ECO:0000313" key="2">
    <source>
        <dbReference type="EMBL" id="CAH2294030.1"/>
    </source>
</evidence>
<evidence type="ECO:0000256" key="1">
    <source>
        <dbReference type="SAM" id="Coils"/>
    </source>
</evidence>
<name>A0AAD1S729_PELCU</name>
<organism evidence="2 3">
    <name type="scientific">Pelobates cultripes</name>
    <name type="common">Western spadefoot toad</name>
    <dbReference type="NCBI Taxonomy" id="61616"/>
    <lineage>
        <taxon>Eukaryota</taxon>
        <taxon>Metazoa</taxon>
        <taxon>Chordata</taxon>
        <taxon>Craniata</taxon>
        <taxon>Vertebrata</taxon>
        <taxon>Euteleostomi</taxon>
        <taxon>Amphibia</taxon>
        <taxon>Batrachia</taxon>
        <taxon>Anura</taxon>
        <taxon>Pelobatoidea</taxon>
        <taxon>Pelobatidae</taxon>
        <taxon>Pelobates</taxon>
    </lineage>
</organism>
<accession>A0AAD1S729</accession>
<keyword evidence="3" id="KW-1185">Reference proteome</keyword>
<dbReference type="InterPro" id="IPR004244">
    <property type="entry name" value="Transposase_22"/>
</dbReference>
<dbReference type="AlphaFoldDB" id="A0AAD1S729"/>
<gene>
    <name evidence="2" type="ORF">PECUL_23A060030</name>
</gene>